<dbReference type="EMBL" id="FOAF01000001">
    <property type="protein sequence ID" value="SEK76724.1"/>
    <property type="molecule type" value="Genomic_DNA"/>
</dbReference>
<dbReference type="RefSeq" id="WP_093319721.1">
    <property type="nucleotide sequence ID" value="NZ_FOAF01000001.1"/>
</dbReference>
<accession>A0A1H7JQP7</accession>
<dbReference type="OrthoDB" id="1417318at2"/>
<dbReference type="STRING" id="407022.SAMN05661044_01094"/>
<organism evidence="1 2">
    <name type="scientific">Olivibacter domesticus</name>
    <name type="common">Pseudosphingobacterium domesticum</name>
    <dbReference type="NCBI Taxonomy" id="407022"/>
    <lineage>
        <taxon>Bacteria</taxon>
        <taxon>Pseudomonadati</taxon>
        <taxon>Bacteroidota</taxon>
        <taxon>Sphingobacteriia</taxon>
        <taxon>Sphingobacteriales</taxon>
        <taxon>Sphingobacteriaceae</taxon>
        <taxon>Olivibacter</taxon>
    </lineage>
</organism>
<name>A0A1H7JQP7_OLID1</name>
<keyword evidence="2" id="KW-1185">Reference proteome</keyword>
<dbReference type="Proteomes" id="UP000199421">
    <property type="component" value="Unassembled WGS sequence"/>
</dbReference>
<protein>
    <submittedName>
        <fullName evidence="1">Uncharacterized protein</fullName>
    </submittedName>
</protein>
<sequence length="221" mass="26058">MKEDLYAGITIPIYVLQKSGNPEHIFLLRQEFENRNEFDLQADDEYNGDLDFQKESWRAFMRILEKAEARNDDFIAICGEHHRFTDSYSKNKLFNNIVAAASQGTKLLLGGVSKFGHAVIVDEERCWIDSFQDSQFFIIYRSLFKLILDEPFEDGDEFFQKLSLLTGNKMLIFPFISTYRDFSEGHKRDIEKESRLSELSQQSIKRLEKMRHINRKYQSNL</sequence>
<reference evidence="2" key="1">
    <citation type="submission" date="2016-10" db="EMBL/GenBank/DDBJ databases">
        <authorList>
            <person name="Varghese N."/>
            <person name="Submissions S."/>
        </authorList>
    </citation>
    <scope>NUCLEOTIDE SEQUENCE [LARGE SCALE GENOMIC DNA]</scope>
    <source>
        <strain evidence="2">DSM 18733</strain>
    </source>
</reference>
<dbReference type="AlphaFoldDB" id="A0A1H7JQP7"/>
<proteinExistence type="predicted"/>
<evidence type="ECO:0000313" key="2">
    <source>
        <dbReference type="Proteomes" id="UP000199421"/>
    </source>
</evidence>
<evidence type="ECO:0000313" key="1">
    <source>
        <dbReference type="EMBL" id="SEK76724.1"/>
    </source>
</evidence>
<gene>
    <name evidence="1" type="ORF">SAMN05661044_01094</name>
</gene>